<comment type="caution">
    <text evidence="1">The sequence shown here is derived from an EMBL/GenBank/DDBJ whole genome shotgun (WGS) entry which is preliminary data.</text>
</comment>
<sequence length="114" mass="12953">MKETIRCRILPCGALDVIHIVHTNGQVERDQRLVCRPRGKKHVLKKFSSPSPDWVVPRIAILPPDVELSHGNIYLLEPMPLAVHNVGERPVQVVRCSPEKEEGLQQNHRNQTTT</sequence>
<gene>
    <name evidence="1" type="ORF">MLD38_016723</name>
</gene>
<dbReference type="EMBL" id="CM042884">
    <property type="protein sequence ID" value="KAI4368129.1"/>
    <property type="molecule type" value="Genomic_DNA"/>
</dbReference>
<organism evidence="1 2">
    <name type="scientific">Melastoma candidum</name>
    <dbReference type="NCBI Taxonomy" id="119954"/>
    <lineage>
        <taxon>Eukaryota</taxon>
        <taxon>Viridiplantae</taxon>
        <taxon>Streptophyta</taxon>
        <taxon>Embryophyta</taxon>
        <taxon>Tracheophyta</taxon>
        <taxon>Spermatophyta</taxon>
        <taxon>Magnoliopsida</taxon>
        <taxon>eudicotyledons</taxon>
        <taxon>Gunneridae</taxon>
        <taxon>Pentapetalae</taxon>
        <taxon>rosids</taxon>
        <taxon>malvids</taxon>
        <taxon>Myrtales</taxon>
        <taxon>Melastomataceae</taxon>
        <taxon>Melastomatoideae</taxon>
        <taxon>Melastomateae</taxon>
        <taxon>Melastoma</taxon>
    </lineage>
</organism>
<reference evidence="2" key="1">
    <citation type="journal article" date="2023" name="Front. Plant Sci.">
        <title>Chromosomal-level genome assembly of Melastoma candidum provides insights into trichome evolution.</title>
        <authorList>
            <person name="Zhong Y."/>
            <person name="Wu W."/>
            <person name="Sun C."/>
            <person name="Zou P."/>
            <person name="Liu Y."/>
            <person name="Dai S."/>
            <person name="Zhou R."/>
        </authorList>
    </citation>
    <scope>NUCLEOTIDE SEQUENCE [LARGE SCALE GENOMIC DNA]</scope>
</reference>
<protein>
    <submittedName>
        <fullName evidence="1">Uncharacterized protein</fullName>
    </submittedName>
</protein>
<dbReference type="Proteomes" id="UP001057402">
    <property type="component" value="Chromosome 5"/>
</dbReference>
<evidence type="ECO:0000313" key="2">
    <source>
        <dbReference type="Proteomes" id="UP001057402"/>
    </source>
</evidence>
<accession>A0ACB9QNG9</accession>
<name>A0ACB9QNG9_9MYRT</name>
<evidence type="ECO:0000313" key="1">
    <source>
        <dbReference type="EMBL" id="KAI4368129.1"/>
    </source>
</evidence>
<proteinExistence type="predicted"/>
<keyword evidence="2" id="KW-1185">Reference proteome</keyword>